<dbReference type="GO" id="GO:0016787">
    <property type="term" value="F:hydrolase activity"/>
    <property type="evidence" value="ECO:0007669"/>
    <property type="project" value="UniProtKB-KW"/>
</dbReference>
<dbReference type="PANTHER" id="PTHR37984:SF5">
    <property type="entry name" value="PROTEIN NYNRIN-LIKE"/>
    <property type="match status" value="1"/>
</dbReference>
<name>A0A0A9Y456_LYGHE</name>
<feature type="non-terminal residue" evidence="8">
    <location>
        <position position="134"/>
    </location>
</feature>
<dbReference type="InterPro" id="IPR043502">
    <property type="entry name" value="DNA/RNA_pol_sf"/>
</dbReference>
<evidence type="ECO:0000256" key="5">
    <source>
        <dbReference type="ARBA" id="ARBA00022801"/>
    </source>
</evidence>
<keyword evidence="2" id="KW-0548">Nucleotidyltransferase</keyword>
<evidence type="ECO:0000256" key="2">
    <source>
        <dbReference type="ARBA" id="ARBA00022695"/>
    </source>
</evidence>
<sequence>SRTLNDSERKLSTIEKELSAVLFALKTFRPYVYGRKFSLFTDHKPLQWLFGLKDCSSKLFRWRLKLNDYDFVIRYKPGSSNHVADALSRIELNNNDTNPQPGPSTELSPIAAEIERMIETVNSQESLPEIRDLL</sequence>
<dbReference type="SUPFAM" id="SSF56672">
    <property type="entry name" value="DNA/RNA polymerases"/>
    <property type="match status" value="1"/>
</dbReference>
<organism evidence="8">
    <name type="scientific">Lygus hesperus</name>
    <name type="common">Western plant bug</name>
    <dbReference type="NCBI Taxonomy" id="30085"/>
    <lineage>
        <taxon>Eukaryota</taxon>
        <taxon>Metazoa</taxon>
        <taxon>Ecdysozoa</taxon>
        <taxon>Arthropoda</taxon>
        <taxon>Hexapoda</taxon>
        <taxon>Insecta</taxon>
        <taxon>Pterygota</taxon>
        <taxon>Neoptera</taxon>
        <taxon>Paraneoptera</taxon>
        <taxon>Hemiptera</taxon>
        <taxon>Heteroptera</taxon>
        <taxon>Panheteroptera</taxon>
        <taxon>Cimicomorpha</taxon>
        <taxon>Miridae</taxon>
        <taxon>Mirini</taxon>
        <taxon>Lygus</taxon>
    </lineage>
</organism>
<feature type="non-terminal residue" evidence="8">
    <location>
        <position position="1"/>
    </location>
</feature>
<dbReference type="PANTHER" id="PTHR37984">
    <property type="entry name" value="PROTEIN CBG26694"/>
    <property type="match status" value="1"/>
</dbReference>
<evidence type="ECO:0000256" key="4">
    <source>
        <dbReference type="ARBA" id="ARBA00022759"/>
    </source>
</evidence>
<evidence type="ECO:0000256" key="1">
    <source>
        <dbReference type="ARBA" id="ARBA00022679"/>
    </source>
</evidence>
<reference evidence="8" key="2">
    <citation type="submission" date="2014-07" db="EMBL/GenBank/DDBJ databases">
        <authorList>
            <person name="Hull J."/>
        </authorList>
    </citation>
    <scope>NUCLEOTIDE SEQUENCE</scope>
</reference>
<evidence type="ECO:0000256" key="6">
    <source>
        <dbReference type="ARBA" id="ARBA00022918"/>
    </source>
</evidence>
<evidence type="ECO:0000259" key="7">
    <source>
        <dbReference type="Pfam" id="PF17917"/>
    </source>
</evidence>
<accession>A0A0A9Y456</accession>
<dbReference type="InterPro" id="IPR041373">
    <property type="entry name" value="RT_RNaseH"/>
</dbReference>
<dbReference type="AlphaFoldDB" id="A0A0A9Y456"/>
<keyword evidence="4" id="KW-0255">Endonuclease</keyword>
<protein>
    <submittedName>
        <fullName evidence="8">Retrovirus-related Pol polyprotein from transposon 17.6</fullName>
    </submittedName>
</protein>
<keyword evidence="3" id="KW-0540">Nuclease</keyword>
<evidence type="ECO:0000313" key="8">
    <source>
        <dbReference type="EMBL" id="JAG27832.1"/>
    </source>
</evidence>
<proteinExistence type="predicted"/>
<evidence type="ECO:0000256" key="3">
    <source>
        <dbReference type="ARBA" id="ARBA00022722"/>
    </source>
</evidence>
<dbReference type="GO" id="GO:0003964">
    <property type="term" value="F:RNA-directed DNA polymerase activity"/>
    <property type="evidence" value="ECO:0007669"/>
    <property type="project" value="UniProtKB-KW"/>
</dbReference>
<reference evidence="8" key="1">
    <citation type="journal article" date="2014" name="PLoS ONE">
        <title>Transcriptome-Based Identification of ABC Transporters in the Western Tarnished Plant Bug Lygus hesperus.</title>
        <authorList>
            <person name="Hull J.J."/>
            <person name="Chaney K."/>
            <person name="Geib S.M."/>
            <person name="Fabrick J.A."/>
            <person name="Brent C.S."/>
            <person name="Walsh D."/>
            <person name="Lavine L.C."/>
        </authorList>
    </citation>
    <scope>NUCLEOTIDE SEQUENCE</scope>
</reference>
<feature type="domain" description="Reverse transcriptase RNase H-like" evidence="7">
    <location>
        <begin position="1"/>
        <end position="69"/>
    </location>
</feature>
<keyword evidence="5" id="KW-0378">Hydrolase</keyword>
<dbReference type="InterPro" id="IPR050951">
    <property type="entry name" value="Retrovirus_Pol_polyprotein"/>
</dbReference>
<gene>
    <name evidence="8" type="primary">pol_122</name>
    <name evidence="8" type="ORF">CM83_103714</name>
</gene>
<dbReference type="CDD" id="cd09274">
    <property type="entry name" value="RNase_HI_RT_Ty3"/>
    <property type="match status" value="1"/>
</dbReference>
<dbReference type="Pfam" id="PF17917">
    <property type="entry name" value="RT_RNaseH"/>
    <property type="match status" value="1"/>
</dbReference>
<keyword evidence="6" id="KW-0695">RNA-directed DNA polymerase</keyword>
<dbReference type="GO" id="GO:0004519">
    <property type="term" value="F:endonuclease activity"/>
    <property type="evidence" value="ECO:0007669"/>
    <property type="project" value="UniProtKB-KW"/>
</dbReference>
<dbReference type="EMBL" id="GBHO01015772">
    <property type="protein sequence ID" value="JAG27832.1"/>
    <property type="molecule type" value="Transcribed_RNA"/>
</dbReference>
<keyword evidence="1" id="KW-0808">Transferase</keyword>